<dbReference type="SMART" id="SM00256">
    <property type="entry name" value="FBOX"/>
    <property type="match status" value="1"/>
</dbReference>
<dbReference type="PANTHER" id="PTHR47744">
    <property type="entry name" value="OS05G0526300 PROTEIN"/>
    <property type="match status" value="1"/>
</dbReference>
<dbReference type="InterPro" id="IPR036047">
    <property type="entry name" value="F-box-like_dom_sf"/>
</dbReference>
<dbReference type="AlphaFoldDB" id="A0A0K9NK96"/>
<organism evidence="2 3">
    <name type="scientific">Zostera marina</name>
    <name type="common">Eelgrass</name>
    <dbReference type="NCBI Taxonomy" id="29655"/>
    <lineage>
        <taxon>Eukaryota</taxon>
        <taxon>Viridiplantae</taxon>
        <taxon>Streptophyta</taxon>
        <taxon>Embryophyta</taxon>
        <taxon>Tracheophyta</taxon>
        <taxon>Spermatophyta</taxon>
        <taxon>Magnoliopsida</taxon>
        <taxon>Liliopsida</taxon>
        <taxon>Zosteraceae</taxon>
        <taxon>Zostera</taxon>
    </lineage>
</organism>
<proteinExistence type="predicted"/>
<name>A0A0K9NK96_ZOSMR</name>
<dbReference type="Proteomes" id="UP000036987">
    <property type="component" value="Unassembled WGS sequence"/>
</dbReference>
<dbReference type="EMBL" id="LFYR01002171">
    <property type="protein sequence ID" value="KMZ56512.1"/>
    <property type="molecule type" value="Genomic_DNA"/>
</dbReference>
<reference evidence="3" key="1">
    <citation type="journal article" date="2016" name="Nature">
        <title>The genome of the seagrass Zostera marina reveals angiosperm adaptation to the sea.</title>
        <authorList>
            <person name="Olsen J.L."/>
            <person name="Rouze P."/>
            <person name="Verhelst B."/>
            <person name="Lin Y.-C."/>
            <person name="Bayer T."/>
            <person name="Collen J."/>
            <person name="Dattolo E."/>
            <person name="De Paoli E."/>
            <person name="Dittami S."/>
            <person name="Maumus F."/>
            <person name="Michel G."/>
            <person name="Kersting A."/>
            <person name="Lauritano C."/>
            <person name="Lohaus R."/>
            <person name="Toepel M."/>
            <person name="Tonon T."/>
            <person name="Vanneste K."/>
            <person name="Amirebrahimi M."/>
            <person name="Brakel J."/>
            <person name="Bostroem C."/>
            <person name="Chovatia M."/>
            <person name="Grimwood J."/>
            <person name="Jenkins J.W."/>
            <person name="Jueterbock A."/>
            <person name="Mraz A."/>
            <person name="Stam W.T."/>
            <person name="Tice H."/>
            <person name="Bornberg-Bauer E."/>
            <person name="Green P.J."/>
            <person name="Pearson G.A."/>
            <person name="Procaccini G."/>
            <person name="Duarte C.M."/>
            <person name="Schmutz J."/>
            <person name="Reusch T.B.H."/>
            <person name="Van de Peer Y."/>
        </authorList>
    </citation>
    <scope>NUCLEOTIDE SEQUENCE [LARGE SCALE GENOMIC DNA]</scope>
    <source>
        <strain evidence="3">cv. Finnish</strain>
    </source>
</reference>
<dbReference type="Pfam" id="PF24104">
    <property type="entry name" value="At5g52880_ARM"/>
    <property type="match status" value="1"/>
</dbReference>
<feature type="domain" description="F-box" evidence="1">
    <location>
        <begin position="112"/>
        <end position="158"/>
    </location>
</feature>
<dbReference type="OMA" id="LWAYPRR"/>
<dbReference type="PANTHER" id="PTHR47744:SF1">
    <property type="entry name" value="OS05G0526300 PROTEIN"/>
    <property type="match status" value="1"/>
</dbReference>
<dbReference type="SUPFAM" id="SSF81383">
    <property type="entry name" value="F-box domain"/>
    <property type="match status" value="1"/>
</dbReference>
<evidence type="ECO:0000313" key="3">
    <source>
        <dbReference type="Proteomes" id="UP000036987"/>
    </source>
</evidence>
<dbReference type="InterPro" id="IPR057039">
    <property type="entry name" value="At5g52880_ARM"/>
</dbReference>
<dbReference type="PROSITE" id="PS50181">
    <property type="entry name" value="FBOX"/>
    <property type="match status" value="1"/>
</dbReference>
<dbReference type="STRING" id="29655.A0A0K9NK96"/>
<gene>
    <name evidence="2" type="ORF">ZOSMA_94G00370</name>
</gene>
<dbReference type="InterPro" id="IPR001810">
    <property type="entry name" value="F-box_dom"/>
</dbReference>
<sequence>MEGTEMEERYRKLGIRDALSRHCDYSHACTDLNSILRCAYIKLPKNLQALVFQDTLAAFRLLPQTSSGISSAKLLIRAAEAVLPKQRRVLALSEFKQAAVAHKRGSKAPQYTQGIVQLPHDLLVEIFHSLDLTSLVTVSRVSWAWNSAAKDGALWKLLYSVFFGKSNSCFQNDEPLISKSFENVCALELKDSAYPNWREIFKINFLARPLYSAATRIFCGGCSEVIWINRFTCNNKHQCSNNLGSPKMQPILSQKVVSYLTDDKLWPTLLSDSDNDNSDNSDDESSPWLPRLWTYPNYT</sequence>
<comment type="caution">
    <text evidence="2">The sequence shown here is derived from an EMBL/GenBank/DDBJ whole genome shotgun (WGS) entry which is preliminary data.</text>
</comment>
<evidence type="ECO:0000313" key="2">
    <source>
        <dbReference type="EMBL" id="KMZ56512.1"/>
    </source>
</evidence>
<dbReference type="Gene3D" id="1.20.1280.50">
    <property type="match status" value="1"/>
</dbReference>
<dbReference type="OrthoDB" id="10257471at2759"/>
<protein>
    <recommendedName>
        <fullName evidence="1">F-box domain-containing protein</fullName>
    </recommendedName>
</protein>
<accession>A0A0K9NK96</accession>
<evidence type="ECO:0000259" key="1">
    <source>
        <dbReference type="PROSITE" id="PS50181"/>
    </source>
</evidence>
<dbReference type="Pfam" id="PF12937">
    <property type="entry name" value="F-box-like"/>
    <property type="match status" value="1"/>
</dbReference>
<dbReference type="CDD" id="cd09917">
    <property type="entry name" value="F-box_SF"/>
    <property type="match status" value="1"/>
</dbReference>
<keyword evidence="3" id="KW-1185">Reference proteome</keyword>